<evidence type="ECO:0000313" key="3">
    <source>
        <dbReference type="Proteomes" id="UP001229651"/>
    </source>
</evidence>
<organism evidence="2 3">
    <name type="scientific">Amycolatopsis thermophila</name>
    <dbReference type="NCBI Taxonomy" id="206084"/>
    <lineage>
        <taxon>Bacteria</taxon>
        <taxon>Bacillati</taxon>
        <taxon>Actinomycetota</taxon>
        <taxon>Actinomycetes</taxon>
        <taxon>Pseudonocardiales</taxon>
        <taxon>Pseudonocardiaceae</taxon>
        <taxon>Amycolatopsis</taxon>
    </lineage>
</organism>
<keyword evidence="3" id="KW-1185">Reference proteome</keyword>
<dbReference type="Proteomes" id="UP001229651">
    <property type="component" value="Unassembled WGS sequence"/>
</dbReference>
<sequence length="45" mass="4661">MDEARALLERTDLPVIAARRPDLGGSTSGAGTTPGAHRRVATGCR</sequence>
<gene>
    <name evidence="2" type="ORF">FB470_007155</name>
</gene>
<accession>A0ABU0F6E6</accession>
<dbReference type="EMBL" id="JAUSUT010000001">
    <property type="protein sequence ID" value="MDQ0383161.1"/>
    <property type="molecule type" value="Genomic_DNA"/>
</dbReference>
<comment type="caution">
    <text evidence="2">The sequence shown here is derived from an EMBL/GenBank/DDBJ whole genome shotgun (WGS) entry which is preliminary data.</text>
</comment>
<evidence type="ECO:0000256" key="1">
    <source>
        <dbReference type="SAM" id="MobiDB-lite"/>
    </source>
</evidence>
<proteinExistence type="predicted"/>
<reference evidence="2 3" key="1">
    <citation type="submission" date="2023-07" db="EMBL/GenBank/DDBJ databases">
        <title>Sequencing the genomes of 1000 actinobacteria strains.</title>
        <authorList>
            <person name="Klenk H.-P."/>
        </authorList>
    </citation>
    <scope>NUCLEOTIDE SEQUENCE [LARGE SCALE GENOMIC DNA]</scope>
    <source>
        <strain evidence="2 3">DSM 45805</strain>
    </source>
</reference>
<feature type="region of interest" description="Disordered" evidence="1">
    <location>
        <begin position="18"/>
        <end position="45"/>
    </location>
</feature>
<feature type="compositionally biased region" description="Basic residues" evidence="1">
    <location>
        <begin position="36"/>
        <end position="45"/>
    </location>
</feature>
<protein>
    <submittedName>
        <fullName evidence="2">Uncharacterized protein</fullName>
    </submittedName>
</protein>
<evidence type="ECO:0000313" key="2">
    <source>
        <dbReference type="EMBL" id="MDQ0383161.1"/>
    </source>
</evidence>
<name>A0ABU0F6E6_9PSEU</name>